<name>A0ABR8R3Z0_9BACI</name>
<evidence type="ECO:0000313" key="1">
    <source>
        <dbReference type="EMBL" id="MBD7942512.1"/>
    </source>
</evidence>
<comment type="caution">
    <text evidence="1">The sequence shown here is derived from an EMBL/GenBank/DDBJ whole genome shotgun (WGS) entry which is preliminary data.</text>
</comment>
<accession>A0ABR8R3Z0</accession>
<protein>
    <recommendedName>
        <fullName evidence="3">YqaI-like protein</fullName>
    </recommendedName>
</protein>
<dbReference type="EMBL" id="JACSQO010000001">
    <property type="protein sequence ID" value="MBD7942512.1"/>
    <property type="molecule type" value="Genomic_DNA"/>
</dbReference>
<dbReference type="InterPro" id="IPR023118">
    <property type="entry name" value="YqaI_dom_sf"/>
</dbReference>
<keyword evidence="2" id="KW-1185">Reference proteome</keyword>
<dbReference type="InterPro" id="IPR018474">
    <property type="entry name" value="Uncharacterised_Yqai"/>
</dbReference>
<gene>
    <name evidence="1" type="ORF">H9650_00100</name>
</gene>
<dbReference type="Gene3D" id="3.30.40.30">
    <property type="entry name" value="YqaI domain"/>
    <property type="match status" value="1"/>
</dbReference>
<evidence type="ECO:0008006" key="3">
    <source>
        <dbReference type="Google" id="ProtNLM"/>
    </source>
</evidence>
<reference evidence="1 2" key="1">
    <citation type="submission" date="2020-08" db="EMBL/GenBank/DDBJ databases">
        <title>A Genomic Blueprint of the Chicken Gut Microbiome.</title>
        <authorList>
            <person name="Gilroy R."/>
            <person name="Ravi A."/>
            <person name="Getino M."/>
            <person name="Pursley I."/>
            <person name="Horton D.L."/>
            <person name="Alikhan N.-F."/>
            <person name="Baker D."/>
            <person name="Gharbi K."/>
            <person name="Hall N."/>
            <person name="Watson M."/>
            <person name="Adriaenssens E.M."/>
            <person name="Foster-Nyarko E."/>
            <person name="Jarju S."/>
            <person name="Secka A."/>
            <person name="Antonio M."/>
            <person name="Oren A."/>
            <person name="Chaudhuri R."/>
            <person name="La Ragione R.M."/>
            <person name="Hildebrand F."/>
            <person name="Pallen M.J."/>
        </authorList>
    </citation>
    <scope>NUCLEOTIDE SEQUENCE [LARGE SCALE GENOMIC DNA]</scope>
    <source>
        <strain evidence="1 2">Sa2BUA9</strain>
    </source>
</reference>
<proteinExistence type="predicted"/>
<organism evidence="1 2">
    <name type="scientific">Psychrobacillus faecigallinarum</name>
    <dbReference type="NCBI Taxonomy" id="2762235"/>
    <lineage>
        <taxon>Bacteria</taxon>
        <taxon>Bacillati</taxon>
        <taxon>Bacillota</taxon>
        <taxon>Bacilli</taxon>
        <taxon>Bacillales</taxon>
        <taxon>Bacillaceae</taxon>
        <taxon>Psychrobacillus</taxon>
    </lineage>
</organism>
<dbReference type="Proteomes" id="UP000640786">
    <property type="component" value="Unassembled WGS sequence"/>
</dbReference>
<dbReference type="Pfam" id="PF09466">
    <property type="entry name" value="Yqai"/>
    <property type="match status" value="1"/>
</dbReference>
<evidence type="ECO:0000313" key="2">
    <source>
        <dbReference type="Proteomes" id="UP000640786"/>
    </source>
</evidence>
<dbReference type="RefSeq" id="WP_191696295.1">
    <property type="nucleotide sequence ID" value="NZ_JACSQO010000001.1"/>
</dbReference>
<dbReference type="SUPFAM" id="SSF160713">
    <property type="entry name" value="YqaI-like"/>
    <property type="match status" value="1"/>
</dbReference>
<sequence length="72" mass="8552">MDHPQIERTMLTGYPTKEHLDFEKEDHPIEDFSGTELQTGDRYFQIDDDIIYEENVEDYLIERLGARAYVAK</sequence>